<evidence type="ECO:0000256" key="10">
    <source>
        <dbReference type="PIRSR" id="PIRSR038994-1"/>
    </source>
</evidence>
<keyword evidence="4 11" id="KW-0479">Metal-binding</keyword>
<dbReference type="OrthoDB" id="9776488at2"/>
<sequence>MTSNIEKLLILNGTIYAENKVYEKGYIKIENGMITEIGERSSLTGTEEYKVISLPHGYSVVPGMIDIHIHGVNGADTMDATLEALDTMTGTLPKEGTTSFLATTMTEGSESIEKALKNTADYMANHQKEGQAEILGLHLEGPFINPDRAGAQPLDRIQKPSVDTFKRWQALSQNHIKLVTLAPELDEDYELIRYLKENGIVSSVGHSSATFDEVGEAIDAGLSHVTHLFNQMSGLHHREPGIAGASFLREELMVELISDGIHVRPEVIQLAFNQITDERLILITDSMRAKCLKNGQYDLGGQIVTVKDGKAMLDEDTLAGSVLKMNDAFSNIQSFTTSDMKSAIKMTAENPAKQLNVFGRKGSLAPMKDADIVLLDENKDVYTTICKGKIAYIREDDTHETN</sequence>
<evidence type="ECO:0000256" key="6">
    <source>
        <dbReference type="ARBA" id="ARBA00023277"/>
    </source>
</evidence>
<comment type="similarity">
    <text evidence="1 9">Belongs to the metallo-dependent hydrolases superfamily. NagA family.</text>
</comment>
<keyword evidence="6 9" id="KW-0119">Carbohydrate metabolism</keyword>
<evidence type="ECO:0000256" key="7">
    <source>
        <dbReference type="ARBA" id="ARBA00047647"/>
    </source>
</evidence>
<dbReference type="FunFam" id="3.20.20.140:FF:000004">
    <property type="entry name" value="N-acetylglucosamine-6-phosphate deacetylase"/>
    <property type="match status" value="1"/>
</dbReference>
<dbReference type="AlphaFoldDB" id="A0A0N8GGP3"/>
<dbReference type="PANTHER" id="PTHR11113">
    <property type="entry name" value="N-ACETYLGLUCOSAMINE-6-PHOSPHATE DEACETYLASE"/>
    <property type="match status" value="1"/>
</dbReference>
<accession>A0A0N8GGP3</accession>
<proteinExistence type="inferred from homology"/>
<comment type="pathway">
    <text evidence="8">Amino-sugar metabolism; N-acetylneuraminate degradation; D-fructose 6-phosphate from N-acetylneuraminate: step 4/5.</text>
</comment>
<dbReference type="Gene3D" id="3.20.20.140">
    <property type="entry name" value="Metal-dependent hydrolases"/>
    <property type="match status" value="1"/>
</dbReference>
<name>A0A0N8GGP3_9BACI</name>
<dbReference type="RefSeq" id="WP_060673120.1">
    <property type="nucleotide sequence ID" value="NZ_LIXZ01000010.1"/>
</dbReference>
<reference evidence="13 14" key="1">
    <citation type="submission" date="2015-08" db="EMBL/GenBank/DDBJ databases">
        <title>Draft Genome Sequence of Bacillus vietnamensis UCD-SED5.</title>
        <authorList>
            <person name="Lee R.D."/>
            <person name="Jospin G."/>
            <person name="Lang J.M."/>
            <person name="Coil D.A."/>
            <person name="Eisen J.A."/>
        </authorList>
    </citation>
    <scope>NUCLEOTIDE SEQUENCE [LARGE SCALE GENOMIC DNA]</scope>
    <source>
        <strain evidence="13 14">UCD-SED5</strain>
    </source>
</reference>
<dbReference type="NCBIfam" id="TIGR00221">
    <property type="entry name" value="nagA"/>
    <property type="match status" value="1"/>
</dbReference>
<dbReference type="InterPro" id="IPR032466">
    <property type="entry name" value="Metal_Hydrolase"/>
</dbReference>
<dbReference type="SUPFAM" id="SSF51338">
    <property type="entry name" value="Composite domain of metallo-dependent hydrolases"/>
    <property type="match status" value="1"/>
</dbReference>
<comment type="catalytic activity">
    <reaction evidence="7">
        <text>N-acetyl-D-glucosamine 6-phosphate + H2O = D-glucosamine 6-phosphate + acetate</text>
        <dbReference type="Rhea" id="RHEA:22936"/>
        <dbReference type="ChEBI" id="CHEBI:15377"/>
        <dbReference type="ChEBI" id="CHEBI:30089"/>
        <dbReference type="ChEBI" id="CHEBI:57513"/>
        <dbReference type="ChEBI" id="CHEBI:58725"/>
        <dbReference type="EC" id="3.5.1.25"/>
    </reaction>
</comment>
<dbReference type="GO" id="GO:0046872">
    <property type="term" value="F:metal ion binding"/>
    <property type="evidence" value="ECO:0007669"/>
    <property type="project" value="UniProtKB-KW"/>
</dbReference>
<dbReference type="SUPFAM" id="SSF51556">
    <property type="entry name" value="Metallo-dependent hydrolases"/>
    <property type="match status" value="1"/>
</dbReference>
<feature type="binding site" evidence="11">
    <location>
        <position position="140"/>
    </location>
    <ligand>
        <name>Zn(2+)</name>
        <dbReference type="ChEBI" id="CHEBI:29105"/>
    </ligand>
</feature>
<dbReference type="PATRIC" id="fig|218284.4.peg.4568"/>
<dbReference type="Gene3D" id="2.30.40.10">
    <property type="entry name" value="Urease, subunit C, domain 1"/>
    <property type="match status" value="1"/>
</dbReference>
<dbReference type="InterPro" id="IPR011059">
    <property type="entry name" value="Metal-dep_hydrolase_composite"/>
</dbReference>
<comment type="caution">
    <text evidence="13">The sequence shown here is derived from an EMBL/GenBank/DDBJ whole genome shotgun (WGS) entry which is preliminary data.</text>
</comment>
<dbReference type="Pfam" id="PF01979">
    <property type="entry name" value="Amidohydro_1"/>
    <property type="match status" value="1"/>
</dbReference>
<evidence type="ECO:0000256" key="8">
    <source>
        <dbReference type="ARBA" id="ARBA00060590"/>
    </source>
</evidence>
<dbReference type="InterPro" id="IPR006680">
    <property type="entry name" value="Amidohydro-rel"/>
</dbReference>
<dbReference type="PANTHER" id="PTHR11113:SF14">
    <property type="entry name" value="N-ACETYLGLUCOSAMINE-6-PHOSPHATE DEACETYLASE"/>
    <property type="match status" value="1"/>
</dbReference>
<feature type="binding site" evidence="11">
    <location>
        <position position="227"/>
    </location>
    <ligand>
        <name>Zn(2+)</name>
        <dbReference type="ChEBI" id="CHEBI:29105"/>
    </ligand>
</feature>
<dbReference type="eggNOG" id="COG1820">
    <property type="taxonomic scope" value="Bacteria"/>
</dbReference>
<evidence type="ECO:0000256" key="9">
    <source>
        <dbReference type="PIRNR" id="PIRNR038994"/>
    </source>
</evidence>
<dbReference type="InterPro" id="IPR003764">
    <property type="entry name" value="GlcNAc_6-P_deAcase"/>
</dbReference>
<evidence type="ECO:0000259" key="12">
    <source>
        <dbReference type="Pfam" id="PF01979"/>
    </source>
</evidence>
<feature type="binding site" evidence="11">
    <location>
        <position position="206"/>
    </location>
    <ligand>
        <name>Zn(2+)</name>
        <dbReference type="ChEBI" id="CHEBI:29105"/>
    </ligand>
</feature>
<evidence type="ECO:0000256" key="1">
    <source>
        <dbReference type="ARBA" id="ARBA00010716"/>
    </source>
</evidence>
<evidence type="ECO:0000256" key="2">
    <source>
        <dbReference type="ARBA" id="ARBA00011899"/>
    </source>
</evidence>
<keyword evidence="5 9" id="KW-0378">Hydrolase</keyword>
<evidence type="ECO:0000313" key="13">
    <source>
        <dbReference type="EMBL" id="KPL59058.1"/>
    </source>
</evidence>
<dbReference type="EC" id="3.5.1.25" evidence="2"/>
<feature type="active site" description="Proton donor/acceptor" evidence="10">
    <location>
        <position position="285"/>
    </location>
</feature>
<dbReference type="GO" id="GO:0006046">
    <property type="term" value="P:N-acetylglucosamine catabolic process"/>
    <property type="evidence" value="ECO:0007669"/>
    <property type="project" value="TreeGrafter"/>
</dbReference>
<dbReference type="GO" id="GO:0008448">
    <property type="term" value="F:N-acetylglucosamine-6-phosphate deacetylase activity"/>
    <property type="evidence" value="ECO:0007669"/>
    <property type="project" value="UniProtKB-EC"/>
</dbReference>
<dbReference type="CDD" id="cd00854">
    <property type="entry name" value="NagA"/>
    <property type="match status" value="1"/>
</dbReference>
<evidence type="ECO:0000256" key="5">
    <source>
        <dbReference type="ARBA" id="ARBA00022801"/>
    </source>
</evidence>
<dbReference type="EMBL" id="LIXZ01000010">
    <property type="protein sequence ID" value="KPL59058.1"/>
    <property type="molecule type" value="Genomic_DNA"/>
</dbReference>
<evidence type="ECO:0000256" key="11">
    <source>
        <dbReference type="PIRSR" id="PIRSR038994-3"/>
    </source>
</evidence>
<gene>
    <name evidence="13" type="ORF">AM506_14055</name>
</gene>
<comment type="cofactor">
    <cofactor evidence="11">
        <name>a divalent metal cation</name>
        <dbReference type="ChEBI" id="CHEBI:60240"/>
    </cofactor>
    <text evidence="11">Binds 1 divalent metal cation per subunit.</text>
</comment>
<evidence type="ECO:0000313" key="14">
    <source>
        <dbReference type="Proteomes" id="UP000050398"/>
    </source>
</evidence>
<dbReference type="PIRSF" id="PIRSF038994">
    <property type="entry name" value="NagA"/>
    <property type="match status" value="1"/>
</dbReference>
<evidence type="ECO:0000256" key="3">
    <source>
        <dbReference type="ARBA" id="ARBA00018029"/>
    </source>
</evidence>
<evidence type="ECO:0000256" key="4">
    <source>
        <dbReference type="ARBA" id="ARBA00022723"/>
    </source>
</evidence>
<feature type="domain" description="Amidohydrolase-related" evidence="12">
    <location>
        <begin position="60"/>
        <end position="390"/>
    </location>
</feature>
<dbReference type="Proteomes" id="UP000050398">
    <property type="component" value="Unassembled WGS sequence"/>
</dbReference>
<protein>
    <recommendedName>
        <fullName evidence="3">N-acetylglucosamine-6-phosphate deacetylase</fullName>
        <ecNumber evidence="2">3.5.1.25</ecNumber>
    </recommendedName>
</protein>
<organism evidence="13 14">
    <name type="scientific">Rossellomorea vietnamensis</name>
    <dbReference type="NCBI Taxonomy" id="218284"/>
    <lineage>
        <taxon>Bacteria</taxon>
        <taxon>Bacillati</taxon>
        <taxon>Bacillota</taxon>
        <taxon>Bacilli</taxon>
        <taxon>Bacillales</taxon>
        <taxon>Bacillaceae</taxon>
        <taxon>Rossellomorea</taxon>
    </lineage>
</organism>